<gene>
    <name evidence="1" type="ORF">NCTC10797_00721</name>
</gene>
<name>A0A4U8VTQ5_9NOCA</name>
<sequence length="120" mass="12943">MVERGNELTGGVVNDKLEVEPDHLDGASAKLVELADGNTQTETYLKEWLDLPSSEGGLVLRGVIDVVQDALTSLQSNYARLGRVTSESAAELSSAAQMYRTTDRGIAEALDRTYAKDGEK</sequence>
<organism evidence="1 2">
    <name type="scientific">Nocardia cyriacigeorgica</name>
    <dbReference type="NCBI Taxonomy" id="135487"/>
    <lineage>
        <taxon>Bacteria</taxon>
        <taxon>Bacillati</taxon>
        <taxon>Actinomycetota</taxon>
        <taxon>Actinomycetes</taxon>
        <taxon>Mycobacteriales</taxon>
        <taxon>Nocardiaceae</taxon>
        <taxon>Nocardia</taxon>
    </lineage>
</organism>
<dbReference type="GO" id="GO:0009306">
    <property type="term" value="P:protein secretion"/>
    <property type="evidence" value="ECO:0007669"/>
    <property type="project" value="InterPro"/>
</dbReference>
<dbReference type="EMBL" id="LR215973">
    <property type="protein sequence ID" value="VFA96966.1"/>
    <property type="molecule type" value="Genomic_DNA"/>
</dbReference>
<accession>A0A4U8VTQ5</accession>
<dbReference type="Proteomes" id="UP000290439">
    <property type="component" value="Chromosome"/>
</dbReference>
<reference evidence="1 2" key="1">
    <citation type="submission" date="2019-02" db="EMBL/GenBank/DDBJ databases">
        <authorList>
            <consortium name="Pathogen Informatics"/>
        </authorList>
    </citation>
    <scope>NUCLEOTIDE SEQUENCE [LARGE SCALE GENOMIC DNA]</scope>
    <source>
        <strain evidence="1 2">3012STDY6756504</strain>
    </source>
</reference>
<protein>
    <submittedName>
        <fullName evidence="1">Protein of uncharacterized function (DUF2580)</fullName>
    </submittedName>
</protein>
<proteinExistence type="predicted"/>
<dbReference type="InterPro" id="IPR022536">
    <property type="entry name" value="EspC"/>
</dbReference>
<dbReference type="AlphaFoldDB" id="A0A4U8VTQ5"/>
<evidence type="ECO:0000313" key="1">
    <source>
        <dbReference type="EMBL" id="VFA96966.1"/>
    </source>
</evidence>
<dbReference type="Pfam" id="PF10824">
    <property type="entry name" value="T7SS_ESX_EspC"/>
    <property type="match status" value="1"/>
</dbReference>
<evidence type="ECO:0000313" key="2">
    <source>
        <dbReference type="Proteomes" id="UP000290439"/>
    </source>
</evidence>